<reference evidence="2 3" key="1">
    <citation type="journal article" date="2015" name="Proc. Natl. Acad. Sci. U.S.A.">
        <title>The resurrection genome of Boea hygrometrica: A blueprint for survival of dehydration.</title>
        <authorList>
            <person name="Xiao L."/>
            <person name="Yang G."/>
            <person name="Zhang L."/>
            <person name="Yang X."/>
            <person name="Zhao S."/>
            <person name="Ji Z."/>
            <person name="Zhou Q."/>
            <person name="Hu M."/>
            <person name="Wang Y."/>
            <person name="Chen M."/>
            <person name="Xu Y."/>
            <person name="Jin H."/>
            <person name="Xiao X."/>
            <person name="Hu G."/>
            <person name="Bao F."/>
            <person name="Hu Y."/>
            <person name="Wan P."/>
            <person name="Li L."/>
            <person name="Deng X."/>
            <person name="Kuang T."/>
            <person name="Xiang C."/>
            <person name="Zhu J.K."/>
            <person name="Oliver M.J."/>
            <person name="He Y."/>
        </authorList>
    </citation>
    <scope>NUCLEOTIDE SEQUENCE [LARGE SCALE GENOMIC DNA]</scope>
    <source>
        <strain evidence="3">cv. XS01</strain>
    </source>
</reference>
<proteinExistence type="predicted"/>
<feature type="compositionally biased region" description="Polar residues" evidence="1">
    <location>
        <begin position="45"/>
        <end position="56"/>
    </location>
</feature>
<sequence length="56" mass="6094">MGENLEDEELGEVPKGPLQRSLSSGNLKLKGLAINPRVVTRNHTRTQGTSSSQSFQ</sequence>
<dbReference type="AlphaFoldDB" id="A0A2Z6ZT76"/>
<evidence type="ECO:0000313" key="3">
    <source>
        <dbReference type="Proteomes" id="UP000250235"/>
    </source>
</evidence>
<dbReference type="Proteomes" id="UP000250235">
    <property type="component" value="Unassembled WGS sequence"/>
</dbReference>
<feature type="compositionally biased region" description="Acidic residues" evidence="1">
    <location>
        <begin position="1"/>
        <end position="11"/>
    </location>
</feature>
<feature type="compositionally biased region" description="Low complexity" evidence="1">
    <location>
        <begin position="21"/>
        <end position="32"/>
    </location>
</feature>
<evidence type="ECO:0000313" key="2">
    <source>
        <dbReference type="EMBL" id="KZT76405.1"/>
    </source>
</evidence>
<gene>
    <name evidence="2" type="ORF">F511_46570</name>
</gene>
<protein>
    <submittedName>
        <fullName evidence="2">Uncharacterized protein</fullName>
    </submittedName>
</protein>
<accession>A0A2Z6ZT76</accession>
<dbReference type="EMBL" id="KV125486">
    <property type="protein sequence ID" value="KZT76405.1"/>
    <property type="molecule type" value="Genomic_DNA"/>
</dbReference>
<keyword evidence="3" id="KW-1185">Reference proteome</keyword>
<feature type="region of interest" description="Disordered" evidence="1">
    <location>
        <begin position="1"/>
        <end position="56"/>
    </location>
</feature>
<evidence type="ECO:0000256" key="1">
    <source>
        <dbReference type="SAM" id="MobiDB-lite"/>
    </source>
</evidence>
<name>A0A2Z6ZT76_9LAMI</name>
<organism evidence="2 3">
    <name type="scientific">Dorcoceras hygrometricum</name>
    <dbReference type="NCBI Taxonomy" id="472368"/>
    <lineage>
        <taxon>Eukaryota</taxon>
        <taxon>Viridiplantae</taxon>
        <taxon>Streptophyta</taxon>
        <taxon>Embryophyta</taxon>
        <taxon>Tracheophyta</taxon>
        <taxon>Spermatophyta</taxon>
        <taxon>Magnoliopsida</taxon>
        <taxon>eudicotyledons</taxon>
        <taxon>Gunneridae</taxon>
        <taxon>Pentapetalae</taxon>
        <taxon>asterids</taxon>
        <taxon>lamiids</taxon>
        <taxon>Lamiales</taxon>
        <taxon>Gesneriaceae</taxon>
        <taxon>Didymocarpoideae</taxon>
        <taxon>Trichosporeae</taxon>
        <taxon>Loxocarpinae</taxon>
        <taxon>Dorcoceras</taxon>
    </lineage>
</organism>